<name>G7Y7S1_CLOSI</name>
<comment type="subcellular location">
    <subcellularLocation>
        <location evidence="1">Membrane</location>
    </subcellularLocation>
</comment>
<feature type="region of interest" description="Disordered" evidence="5">
    <location>
        <begin position="303"/>
        <end position="338"/>
    </location>
</feature>
<keyword evidence="2" id="KW-0812">Transmembrane</keyword>
<reference key="2">
    <citation type="submission" date="2011-10" db="EMBL/GenBank/DDBJ databases">
        <title>The genome and transcriptome sequence of Clonorchis sinensis provide insights into the carcinogenic liver fluke.</title>
        <authorList>
            <person name="Wang X."/>
            <person name="Huang Y."/>
            <person name="Chen W."/>
            <person name="Liu H."/>
            <person name="Guo L."/>
            <person name="Chen Y."/>
            <person name="Luo F."/>
            <person name="Zhou W."/>
            <person name="Sun J."/>
            <person name="Mao Q."/>
            <person name="Liang P."/>
            <person name="Zhou C."/>
            <person name="Tian Y."/>
            <person name="Men J."/>
            <person name="Lv X."/>
            <person name="Huang L."/>
            <person name="Zhou J."/>
            <person name="Hu Y."/>
            <person name="Li R."/>
            <person name="Zhang F."/>
            <person name="Lei H."/>
            <person name="Li X."/>
            <person name="Hu X."/>
            <person name="Liang C."/>
            <person name="Xu J."/>
            <person name="Wu Z."/>
            <person name="Yu X."/>
        </authorList>
    </citation>
    <scope>NUCLEOTIDE SEQUENCE</scope>
    <source>
        <strain>Henan</strain>
    </source>
</reference>
<evidence type="ECO:0000256" key="1">
    <source>
        <dbReference type="ARBA" id="ARBA00004370"/>
    </source>
</evidence>
<keyword evidence="4" id="KW-0472">Membrane</keyword>
<keyword evidence="3" id="KW-1133">Transmembrane helix</keyword>
<proteinExistence type="predicted"/>
<evidence type="ECO:0000313" key="6">
    <source>
        <dbReference type="EMBL" id="GAA49006.1"/>
    </source>
</evidence>
<evidence type="ECO:0000313" key="7">
    <source>
        <dbReference type="Proteomes" id="UP000008909"/>
    </source>
</evidence>
<dbReference type="GO" id="GO:0016020">
    <property type="term" value="C:membrane"/>
    <property type="evidence" value="ECO:0007669"/>
    <property type="project" value="UniProtKB-SubCell"/>
</dbReference>
<dbReference type="Gene3D" id="3.40.50.12190">
    <property type="match status" value="1"/>
</dbReference>
<reference evidence="6" key="1">
    <citation type="journal article" date="2011" name="Genome Biol.">
        <title>The draft genome of the carcinogenic human liver fluke Clonorchis sinensis.</title>
        <authorList>
            <person name="Wang X."/>
            <person name="Chen W."/>
            <person name="Huang Y."/>
            <person name="Sun J."/>
            <person name="Men J."/>
            <person name="Liu H."/>
            <person name="Luo F."/>
            <person name="Guo L."/>
            <person name="Lv X."/>
            <person name="Deng C."/>
            <person name="Zhou C."/>
            <person name="Fan Y."/>
            <person name="Li X."/>
            <person name="Huang L."/>
            <person name="Hu Y."/>
            <person name="Liang C."/>
            <person name="Hu X."/>
            <person name="Xu J."/>
            <person name="Yu X."/>
        </authorList>
    </citation>
    <scope>NUCLEOTIDE SEQUENCE [LARGE SCALE GENOMIC DNA]</scope>
    <source>
        <strain evidence="6">Henan</strain>
    </source>
</reference>
<keyword evidence="7" id="KW-1185">Reference proteome</keyword>
<organism evidence="6 7">
    <name type="scientific">Clonorchis sinensis</name>
    <name type="common">Chinese liver fluke</name>
    <dbReference type="NCBI Taxonomy" id="79923"/>
    <lineage>
        <taxon>Eukaryota</taxon>
        <taxon>Metazoa</taxon>
        <taxon>Spiralia</taxon>
        <taxon>Lophotrochozoa</taxon>
        <taxon>Platyhelminthes</taxon>
        <taxon>Trematoda</taxon>
        <taxon>Digenea</taxon>
        <taxon>Opisthorchiida</taxon>
        <taxon>Opisthorchiata</taxon>
        <taxon>Opisthorchiidae</taxon>
        <taxon>Clonorchis</taxon>
    </lineage>
</organism>
<accession>G7Y7S1</accession>
<dbReference type="InterPro" id="IPR038599">
    <property type="entry name" value="LAP1C-like_C_sf"/>
</dbReference>
<dbReference type="AlphaFoldDB" id="G7Y7S1"/>
<gene>
    <name evidence="6" type="ORF">CLF_102371</name>
</gene>
<feature type="region of interest" description="Disordered" evidence="5">
    <location>
        <begin position="42"/>
        <end position="61"/>
    </location>
</feature>
<feature type="compositionally biased region" description="Polar residues" evidence="5">
    <location>
        <begin position="303"/>
        <end position="333"/>
    </location>
</feature>
<protein>
    <submittedName>
        <fullName evidence="6">Uncharacterized protein</fullName>
    </submittedName>
</protein>
<evidence type="ECO:0000256" key="5">
    <source>
        <dbReference type="SAM" id="MobiDB-lite"/>
    </source>
</evidence>
<evidence type="ECO:0000256" key="3">
    <source>
        <dbReference type="ARBA" id="ARBA00022989"/>
    </source>
</evidence>
<dbReference type="EMBL" id="DF142924">
    <property type="protein sequence ID" value="GAA49006.1"/>
    <property type="molecule type" value="Genomic_DNA"/>
</dbReference>
<evidence type="ECO:0000256" key="4">
    <source>
        <dbReference type="ARBA" id="ARBA00023136"/>
    </source>
</evidence>
<evidence type="ECO:0000256" key="2">
    <source>
        <dbReference type="ARBA" id="ARBA00022692"/>
    </source>
</evidence>
<feature type="compositionally biased region" description="Polar residues" evidence="5">
    <location>
        <begin position="42"/>
        <end position="53"/>
    </location>
</feature>
<dbReference type="Proteomes" id="UP000008909">
    <property type="component" value="Unassembled WGS sequence"/>
</dbReference>
<sequence>MSYRTRRITRQILLGCSGANKRRVALRTQLVANPNNSSTLTSLANDSDYITTPSEDDESRPAVTPFQCTAAMPPEGNTRAARLLKTEAVKMSGLGSDNKPTGHLLINWILFFTHNNMPIRVPRHIARFLAERIKARRKLLESALLELHDIDNRLKMELLSLTSLVDADMDGLDVDENESDLFAPLMPPDEALQSTLGKTTADFGPYELIDLDQALGFDQSASEIDSDLFIERIEEPPDLNFSTADACSTNLSSPPSDTTDYFGRIFQENSPPPVFSSTPQDNQSAHCVQLFTPDDLRRRRALNTTPDSSLSSVPSGRTRTRSATYGTGDQPSEVSPPCTRRQWNHVYTRLESNRSDNSDIEFPAVEDSPFKMLGSSLAPQLQWPRVLHFVLLILLPLICSIPFLGLYRTAPELSSTVIPLHSLTDQLSLEFPNQTKRFWAQLRAALEQQHRFSWSSVISDANALMMPAIILFVNRAAASSFDTNSEPNDLFHRFITRFGIGASSIALRQKHPSCPKVDLLETEDDNPFESAKVKSSDALLKLHFDAKLRRLYDQGIRCFHFPSVDQLPPEVVLLFHGVADSQNSEYKDALLLFSLQTIFDLDTASDYIEQDASSHRKFEHYVQRHLRALWKPSLGLEETDALLSRLTPNLAVFHTTP</sequence>